<dbReference type="RefSeq" id="WP_191392728.1">
    <property type="nucleotide sequence ID" value="NZ_JACSNR010000011.1"/>
</dbReference>
<comment type="similarity">
    <text evidence="2">Belongs to the binding-protein-dependent transport system permease family. FecCD subfamily.</text>
</comment>
<accession>A0ABS2GQF0</accession>
<reference evidence="9 10" key="1">
    <citation type="journal article" date="2021" name="Sci. Rep.">
        <title>The distribution of antibiotic resistance genes in chicken gut microbiota commensals.</title>
        <authorList>
            <person name="Juricova H."/>
            <person name="Matiasovicova J."/>
            <person name="Kubasova T."/>
            <person name="Cejkova D."/>
            <person name="Rychlik I."/>
        </authorList>
    </citation>
    <scope>NUCLEOTIDE SEQUENCE [LARGE SCALE GENOMIC DNA]</scope>
    <source>
        <strain evidence="9 10">An564</strain>
    </source>
</reference>
<keyword evidence="3" id="KW-0813">Transport</keyword>
<evidence type="ECO:0000313" key="10">
    <source>
        <dbReference type="Proteomes" id="UP000724149"/>
    </source>
</evidence>
<dbReference type="Proteomes" id="UP000724149">
    <property type="component" value="Unassembled WGS sequence"/>
</dbReference>
<dbReference type="InterPro" id="IPR037294">
    <property type="entry name" value="ABC_BtuC-like"/>
</dbReference>
<dbReference type="InterPro" id="IPR000522">
    <property type="entry name" value="ABC_transptr_permease_BtuC"/>
</dbReference>
<feature type="transmembrane region" description="Helical" evidence="8">
    <location>
        <begin position="230"/>
        <end position="256"/>
    </location>
</feature>
<gene>
    <name evidence="9" type="ORF">H9X81_10990</name>
</gene>
<keyword evidence="6 8" id="KW-1133">Transmembrane helix</keyword>
<sequence>MTHRKFLLPAALLILAAAILLSLCAGRYPLTPADLLSGDEMSWKVLMVLRVPRTIMAVTAGAGLAFAGSVYQLLFRNPLAAPDIIGVSSGASVGASVSILFFGGGLLTNTLLAFTGGLTAVGLALLLARGGDRRNTATFVLAGIAVNALAEAAVMFLKYAADPNQQLAAIDFWTMGSLAGITREKILPTVLCVGFCGGLLFLLQRQITLLALDPDEAALLGVDVDRMRHLVLILATLTVASIVSVTGLISFIGLLAPHIARLLDRRGGSHALALSGVIGAALLLLADCAARTLSSSEIPISILTSFMGAPFLIWLIARRDSVWQ</sequence>
<feature type="transmembrane region" description="Helical" evidence="8">
    <location>
        <begin position="139"/>
        <end position="157"/>
    </location>
</feature>
<feature type="transmembrane region" description="Helical" evidence="8">
    <location>
        <begin position="83"/>
        <end position="104"/>
    </location>
</feature>
<organism evidence="9 10">
    <name type="scientific">Hydrogenoanaerobacterium saccharovorans</name>
    <dbReference type="NCBI Taxonomy" id="474960"/>
    <lineage>
        <taxon>Bacteria</taxon>
        <taxon>Bacillati</taxon>
        <taxon>Bacillota</taxon>
        <taxon>Clostridia</taxon>
        <taxon>Eubacteriales</taxon>
        <taxon>Oscillospiraceae</taxon>
        <taxon>Hydrogenoanaerobacterium</taxon>
    </lineage>
</organism>
<evidence type="ECO:0000256" key="5">
    <source>
        <dbReference type="ARBA" id="ARBA00022692"/>
    </source>
</evidence>
<dbReference type="PANTHER" id="PTHR30472:SF25">
    <property type="entry name" value="ABC TRANSPORTER PERMEASE PROTEIN MJ0876-RELATED"/>
    <property type="match status" value="1"/>
</dbReference>
<evidence type="ECO:0000256" key="8">
    <source>
        <dbReference type="SAM" id="Phobius"/>
    </source>
</evidence>
<proteinExistence type="inferred from homology"/>
<keyword evidence="5 8" id="KW-0812">Transmembrane</keyword>
<evidence type="ECO:0000256" key="7">
    <source>
        <dbReference type="ARBA" id="ARBA00023136"/>
    </source>
</evidence>
<protein>
    <submittedName>
        <fullName evidence="9">Iron ABC transporter permease</fullName>
    </submittedName>
</protein>
<evidence type="ECO:0000256" key="2">
    <source>
        <dbReference type="ARBA" id="ARBA00007935"/>
    </source>
</evidence>
<comment type="caution">
    <text evidence="9">The sequence shown here is derived from an EMBL/GenBank/DDBJ whole genome shotgun (WGS) entry which is preliminary data.</text>
</comment>
<dbReference type="SUPFAM" id="SSF81345">
    <property type="entry name" value="ABC transporter involved in vitamin B12 uptake, BtuC"/>
    <property type="match status" value="1"/>
</dbReference>
<name>A0ABS2GQF0_9FIRM</name>
<keyword evidence="10" id="KW-1185">Reference proteome</keyword>
<evidence type="ECO:0000313" key="9">
    <source>
        <dbReference type="EMBL" id="MBM6924211.1"/>
    </source>
</evidence>
<feature type="transmembrane region" description="Helical" evidence="8">
    <location>
        <begin position="50"/>
        <end position="71"/>
    </location>
</feature>
<comment type="subcellular location">
    <subcellularLocation>
        <location evidence="1">Cell membrane</location>
        <topology evidence="1">Multi-pass membrane protein</topology>
    </subcellularLocation>
</comment>
<feature type="transmembrane region" description="Helical" evidence="8">
    <location>
        <begin position="110"/>
        <end position="127"/>
    </location>
</feature>
<evidence type="ECO:0000256" key="6">
    <source>
        <dbReference type="ARBA" id="ARBA00022989"/>
    </source>
</evidence>
<evidence type="ECO:0000256" key="1">
    <source>
        <dbReference type="ARBA" id="ARBA00004651"/>
    </source>
</evidence>
<dbReference type="CDD" id="cd06550">
    <property type="entry name" value="TM_ABC_iron-siderophores_like"/>
    <property type="match status" value="1"/>
</dbReference>
<dbReference type="PANTHER" id="PTHR30472">
    <property type="entry name" value="FERRIC ENTEROBACTIN TRANSPORT SYSTEM PERMEASE PROTEIN"/>
    <property type="match status" value="1"/>
</dbReference>
<keyword evidence="4" id="KW-1003">Cell membrane</keyword>
<dbReference type="Gene3D" id="1.10.3470.10">
    <property type="entry name" value="ABC transporter involved in vitamin B12 uptake, BtuC"/>
    <property type="match status" value="1"/>
</dbReference>
<dbReference type="EMBL" id="JACSNR010000011">
    <property type="protein sequence ID" value="MBM6924211.1"/>
    <property type="molecule type" value="Genomic_DNA"/>
</dbReference>
<feature type="transmembrane region" description="Helical" evidence="8">
    <location>
        <begin position="298"/>
        <end position="317"/>
    </location>
</feature>
<feature type="transmembrane region" description="Helical" evidence="8">
    <location>
        <begin position="268"/>
        <end position="286"/>
    </location>
</feature>
<dbReference type="Pfam" id="PF01032">
    <property type="entry name" value="FecCD"/>
    <property type="match status" value="1"/>
</dbReference>
<keyword evidence="7 8" id="KW-0472">Membrane</keyword>
<evidence type="ECO:0000256" key="4">
    <source>
        <dbReference type="ARBA" id="ARBA00022475"/>
    </source>
</evidence>
<feature type="transmembrane region" description="Helical" evidence="8">
    <location>
        <begin position="186"/>
        <end position="203"/>
    </location>
</feature>
<evidence type="ECO:0000256" key="3">
    <source>
        <dbReference type="ARBA" id="ARBA00022448"/>
    </source>
</evidence>